<dbReference type="Gene3D" id="3.40.50.1000">
    <property type="entry name" value="HAD superfamily/HAD-like"/>
    <property type="match status" value="1"/>
</dbReference>
<dbReference type="AlphaFoldDB" id="A0A3B1E7M9"/>
<dbReference type="PANTHER" id="PTHR18901:SF38">
    <property type="entry name" value="PSEUDOURIDINE-5'-PHOSPHATASE"/>
    <property type="match status" value="1"/>
</dbReference>
<dbReference type="SFLD" id="SFLDG01135">
    <property type="entry name" value="C1.5.6:_HAD__Beta-PGM__Phospha"/>
    <property type="match status" value="1"/>
</dbReference>
<dbReference type="InterPro" id="IPR036412">
    <property type="entry name" value="HAD-like_sf"/>
</dbReference>
<name>A0A3B1E7M9_9ZZZZ</name>
<dbReference type="SUPFAM" id="SSF56784">
    <property type="entry name" value="HAD-like"/>
    <property type="match status" value="1"/>
</dbReference>
<gene>
    <name evidence="1" type="ORF">MNBD_PLANCTO02-1826</name>
</gene>
<reference evidence="1" key="1">
    <citation type="submission" date="2018-06" db="EMBL/GenBank/DDBJ databases">
        <authorList>
            <person name="Zhirakovskaya E."/>
        </authorList>
    </citation>
    <scope>NUCLEOTIDE SEQUENCE</scope>
</reference>
<dbReference type="InterPro" id="IPR023198">
    <property type="entry name" value="PGP-like_dom2"/>
</dbReference>
<sequence length="221" mass="24532">MTNSLPQIQAVIFDMDGLMFNTEDVFELSGTELVRRRGFEMTPELRNQMMGRRAKEAFDAMIQFLNLNESAAALQEESEELFESYLDDHLAPMPGLFQLLEHIEQHQLPKGVATSSSRSYLEEILGRFELLSRFDHTLTAEDVSRGKPEPEIYLKAAAHFEIDPSQMLVLEDSGAGTAAASAAGAVTVSIPHHHSASQNFEPATYIAESLIDPFILKCISG</sequence>
<dbReference type="Pfam" id="PF13419">
    <property type="entry name" value="HAD_2"/>
    <property type="match status" value="1"/>
</dbReference>
<organism evidence="1">
    <name type="scientific">hydrothermal vent metagenome</name>
    <dbReference type="NCBI Taxonomy" id="652676"/>
    <lineage>
        <taxon>unclassified sequences</taxon>
        <taxon>metagenomes</taxon>
        <taxon>ecological metagenomes</taxon>
    </lineage>
</organism>
<dbReference type="Gene3D" id="1.10.150.240">
    <property type="entry name" value="Putative phosphatase, domain 2"/>
    <property type="match status" value="1"/>
</dbReference>
<evidence type="ECO:0000313" key="1">
    <source>
        <dbReference type="EMBL" id="VAX39847.1"/>
    </source>
</evidence>
<evidence type="ECO:0008006" key="2">
    <source>
        <dbReference type="Google" id="ProtNLM"/>
    </source>
</evidence>
<dbReference type="SFLD" id="SFLDG01129">
    <property type="entry name" value="C1.5:_HAD__Beta-PGM__Phosphata"/>
    <property type="match status" value="1"/>
</dbReference>
<dbReference type="InterPro" id="IPR041492">
    <property type="entry name" value="HAD_2"/>
</dbReference>
<protein>
    <recommendedName>
        <fullName evidence="2">Phosphorylated carbohydrates phosphatase</fullName>
    </recommendedName>
</protein>
<dbReference type="InterPro" id="IPR006439">
    <property type="entry name" value="HAD-SF_hydro_IA"/>
</dbReference>
<dbReference type="PRINTS" id="PR00413">
    <property type="entry name" value="HADHALOGNASE"/>
</dbReference>
<dbReference type="SFLD" id="SFLDS00003">
    <property type="entry name" value="Haloacid_Dehalogenase"/>
    <property type="match status" value="1"/>
</dbReference>
<dbReference type="NCBIfam" id="TIGR01509">
    <property type="entry name" value="HAD-SF-IA-v3"/>
    <property type="match status" value="1"/>
</dbReference>
<dbReference type="PANTHER" id="PTHR18901">
    <property type="entry name" value="2-DEOXYGLUCOSE-6-PHOSPHATE PHOSPHATASE 2"/>
    <property type="match status" value="1"/>
</dbReference>
<proteinExistence type="predicted"/>
<accession>A0A3B1E7M9</accession>
<dbReference type="EMBL" id="UOGL01000375">
    <property type="protein sequence ID" value="VAX39847.1"/>
    <property type="molecule type" value="Genomic_DNA"/>
</dbReference>
<dbReference type="InterPro" id="IPR023214">
    <property type="entry name" value="HAD_sf"/>
</dbReference>